<protein>
    <submittedName>
        <fullName evidence="1">Uncharacterized protein</fullName>
    </submittedName>
</protein>
<sequence length="298" mass="32623">MPTILIVGATGQQGGGVVNALLATGRTDLSLRALTRNPSSASATALSAQGVQPVKGDLLDRASVAQALKDCDAAYLVTDFRGREDVEGELKQGRQFVDAAKELGLAHLVFSSVAGADIATAVDHFHTKYQIEEHIRAAGIPHWTAIRPVGFMEVVPPPGIGRFFFWGAMAALMGATKQKYVACDDIGKAVAKALLNPADFNGKVVTVAGQVADVDELQEAVERGEGRRGPGRGWRAWFPRWFLIWLTPHHYKQMFDWLYYENCQPGSPEETRAIVGDTLDLETWARRRQAQRELRLSK</sequence>
<proteinExistence type="predicted"/>
<name>A0ACB5RWD6_9PEZI</name>
<evidence type="ECO:0000313" key="2">
    <source>
        <dbReference type="Proteomes" id="UP001165186"/>
    </source>
</evidence>
<accession>A0ACB5RWD6</accession>
<dbReference type="Proteomes" id="UP001165186">
    <property type="component" value="Unassembled WGS sequence"/>
</dbReference>
<evidence type="ECO:0000313" key="1">
    <source>
        <dbReference type="EMBL" id="GME24436.1"/>
    </source>
</evidence>
<keyword evidence="2" id="KW-1185">Reference proteome</keyword>
<dbReference type="EMBL" id="BSXG01000013">
    <property type="protein sequence ID" value="GME24436.1"/>
    <property type="molecule type" value="Genomic_DNA"/>
</dbReference>
<reference evidence="1" key="1">
    <citation type="submission" date="2024-09" db="EMBL/GenBank/DDBJ databases">
        <title>Draft Genome Sequences of Neofusicoccum parvum.</title>
        <authorList>
            <person name="Ashida A."/>
            <person name="Camagna M."/>
            <person name="Tanaka A."/>
            <person name="Takemoto D."/>
        </authorList>
    </citation>
    <scope>NUCLEOTIDE SEQUENCE</scope>
    <source>
        <strain evidence="1">PPO83</strain>
    </source>
</reference>
<organism evidence="1 2">
    <name type="scientific">Neofusicoccum parvum</name>
    <dbReference type="NCBI Taxonomy" id="310453"/>
    <lineage>
        <taxon>Eukaryota</taxon>
        <taxon>Fungi</taxon>
        <taxon>Dikarya</taxon>
        <taxon>Ascomycota</taxon>
        <taxon>Pezizomycotina</taxon>
        <taxon>Dothideomycetes</taxon>
        <taxon>Dothideomycetes incertae sedis</taxon>
        <taxon>Botryosphaeriales</taxon>
        <taxon>Botryosphaeriaceae</taxon>
        <taxon>Neofusicoccum</taxon>
    </lineage>
</organism>
<comment type="caution">
    <text evidence="1">The sequence shown here is derived from an EMBL/GenBank/DDBJ whole genome shotgun (WGS) entry which is preliminary data.</text>
</comment>
<gene>
    <name evidence="1" type="primary">g10458</name>
    <name evidence="1" type="ORF">NpPPO83_00010458</name>
</gene>